<feature type="domain" description="Death" evidence="1">
    <location>
        <begin position="168"/>
        <end position="244"/>
    </location>
</feature>
<evidence type="ECO:0000313" key="2">
    <source>
        <dbReference type="EnsemblMetazoa" id="Aqu2.1.26400_001"/>
    </source>
</evidence>
<name>A0A1X7UFH8_AMPQE</name>
<dbReference type="AlphaFoldDB" id="A0A1X7UFH8"/>
<reference evidence="2" key="1">
    <citation type="submission" date="2017-05" db="UniProtKB">
        <authorList>
            <consortium name="EnsemblMetazoa"/>
        </authorList>
    </citation>
    <scope>IDENTIFICATION</scope>
</reference>
<dbReference type="SUPFAM" id="SSF47986">
    <property type="entry name" value="DEATH domain"/>
    <property type="match status" value="1"/>
</dbReference>
<dbReference type="EnsemblMetazoa" id="Aqu2.1.26400_001">
    <property type="protein sequence ID" value="Aqu2.1.26400_001"/>
    <property type="gene ID" value="Aqu2.1.26400"/>
</dbReference>
<dbReference type="PROSITE" id="PS50017">
    <property type="entry name" value="DEATH_DOMAIN"/>
    <property type="match status" value="1"/>
</dbReference>
<evidence type="ECO:0000259" key="1">
    <source>
        <dbReference type="PROSITE" id="PS50017"/>
    </source>
</evidence>
<sequence length="247" mass="27178">MGSSSHLKDCYQEIQSAIDELAQLSDRLSGQTLQERVTAFVLRVAVLVGDLPENIDEFLCIIHKIDTQLAEKAAKDIVQSCAKRGQNLFKYAAVTGAKLTSSSPGLVNKSSCQEKLKDDEPASKLASRDHSPLQSIVYYFSIDRVILNRLVNDLAELLKLLKRHGYSGVTYYDLGLFLGLSPGTLDAIENSREDVSARLRECLKAWLQKADDVVESGGPTIYSLVSALKEKNHNAVADGIDMEGEFE</sequence>
<dbReference type="Gene3D" id="1.10.533.10">
    <property type="entry name" value="Death Domain, Fas"/>
    <property type="match status" value="1"/>
</dbReference>
<proteinExistence type="predicted"/>
<dbReference type="InterPro" id="IPR000488">
    <property type="entry name" value="Death_dom"/>
</dbReference>
<dbReference type="InterPro" id="IPR011029">
    <property type="entry name" value="DEATH-like_dom_sf"/>
</dbReference>
<organism evidence="2">
    <name type="scientific">Amphimedon queenslandica</name>
    <name type="common">Sponge</name>
    <dbReference type="NCBI Taxonomy" id="400682"/>
    <lineage>
        <taxon>Eukaryota</taxon>
        <taxon>Metazoa</taxon>
        <taxon>Porifera</taxon>
        <taxon>Demospongiae</taxon>
        <taxon>Heteroscleromorpha</taxon>
        <taxon>Haplosclerida</taxon>
        <taxon>Niphatidae</taxon>
        <taxon>Amphimedon</taxon>
    </lineage>
</organism>
<dbReference type="CDD" id="cd01670">
    <property type="entry name" value="Death"/>
    <property type="match status" value="1"/>
</dbReference>
<dbReference type="GO" id="GO:0007165">
    <property type="term" value="P:signal transduction"/>
    <property type="evidence" value="ECO:0007669"/>
    <property type="project" value="InterPro"/>
</dbReference>
<dbReference type="InParanoid" id="A0A1X7UFH8"/>
<accession>A0A1X7UFH8</accession>
<protein>
    <recommendedName>
        <fullName evidence="1">Death domain-containing protein</fullName>
    </recommendedName>
</protein>